<evidence type="ECO:0000313" key="2">
    <source>
        <dbReference type="EMBL" id="KAJ1720284.1"/>
    </source>
</evidence>
<dbReference type="EMBL" id="JANBOJ010000275">
    <property type="protein sequence ID" value="KAJ1720284.1"/>
    <property type="molecule type" value="Genomic_DNA"/>
</dbReference>
<reference evidence="2" key="1">
    <citation type="submission" date="2022-07" db="EMBL/GenBank/DDBJ databases">
        <title>Phylogenomic reconstructions and comparative analyses of Kickxellomycotina fungi.</title>
        <authorList>
            <person name="Reynolds N.K."/>
            <person name="Stajich J.E."/>
            <person name="Barry K."/>
            <person name="Grigoriev I.V."/>
            <person name="Crous P."/>
            <person name="Smith M.E."/>
        </authorList>
    </citation>
    <scope>NUCLEOTIDE SEQUENCE</scope>
    <source>
        <strain evidence="2">NBRC 32514</strain>
    </source>
</reference>
<dbReference type="Proteomes" id="UP001149813">
    <property type="component" value="Unassembled WGS sequence"/>
</dbReference>
<proteinExistence type="predicted"/>
<keyword evidence="3" id="KW-1185">Reference proteome</keyword>
<evidence type="ECO:0000256" key="1">
    <source>
        <dbReference type="SAM" id="MobiDB-lite"/>
    </source>
</evidence>
<protein>
    <submittedName>
        <fullName evidence="2">Uncharacterized protein</fullName>
    </submittedName>
</protein>
<accession>A0A9W7XT66</accession>
<feature type="region of interest" description="Disordered" evidence="1">
    <location>
        <begin position="208"/>
        <end position="228"/>
    </location>
</feature>
<evidence type="ECO:0000313" key="3">
    <source>
        <dbReference type="Proteomes" id="UP001149813"/>
    </source>
</evidence>
<sequence length="381" mass="40162">MMYYGSCAMNSFADISDAPPAEWCLTTLHTLSNKYEHLSDSRKVNPPFAEAVLNSFKSKLLNVISTPTYYDSGDASEDETEWPLGSDSATTAYDGASNYLTITPSSIIEASANGCYDKESDDADDELATGLLSPSPSPTGNGDAGSYLGADDFNATLGGMPDNSDICLTGDDAVVLPPSIEEALRRFLANSSNQVLSDTFTTFADAESSADVAATADDSEGDKDDVDHVRDAQIYTEDLLSPEDPSSPEEPLEFLATADSVDIFVKDYSANGSWETVQPSLSAEDDALLPPCKRKRGPNSELLEEAEQNAASIRSTQLPRTKLLPLSPRKRSRSVSCNDAAAVPTAKTSDVASAAIIEAAVAAVTASTAATTPVETSSVTA</sequence>
<comment type="caution">
    <text evidence="2">The sequence shown here is derived from an EMBL/GenBank/DDBJ whole genome shotgun (WGS) entry which is preliminary data.</text>
</comment>
<dbReference type="OrthoDB" id="5564204at2759"/>
<organism evidence="2 3">
    <name type="scientific">Coemansia erecta</name>
    <dbReference type="NCBI Taxonomy" id="147472"/>
    <lineage>
        <taxon>Eukaryota</taxon>
        <taxon>Fungi</taxon>
        <taxon>Fungi incertae sedis</taxon>
        <taxon>Zoopagomycota</taxon>
        <taxon>Kickxellomycotina</taxon>
        <taxon>Kickxellomycetes</taxon>
        <taxon>Kickxellales</taxon>
        <taxon>Kickxellaceae</taxon>
        <taxon>Coemansia</taxon>
    </lineage>
</organism>
<feature type="region of interest" description="Disordered" evidence="1">
    <location>
        <begin position="118"/>
        <end position="147"/>
    </location>
</feature>
<name>A0A9W7XT66_9FUNG</name>
<dbReference type="AlphaFoldDB" id="A0A9W7XT66"/>
<gene>
    <name evidence="2" type="ORF">LPJ53_005063</name>
</gene>